<dbReference type="EMBL" id="NTSO01000021">
    <property type="protein sequence ID" value="PFF44034.1"/>
    <property type="molecule type" value="Genomic_DNA"/>
</dbReference>
<dbReference type="RefSeq" id="WP_000827566.1">
    <property type="nucleotide sequence ID" value="NZ_CAKJWB010000020.1"/>
</dbReference>
<evidence type="ECO:0000313" key="5">
    <source>
        <dbReference type="EMBL" id="PFV10400.1"/>
    </source>
</evidence>
<evidence type="ECO:0000313" key="8">
    <source>
        <dbReference type="Proteomes" id="UP000219743"/>
    </source>
</evidence>
<evidence type="ECO:0000313" key="7">
    <source>
        <dbReference type="Proteomes" id="UP000076501"/>
    </source>
</evidence>
<dbReference type="AlphaFoldDB" id="A0A0A3VLT1"/>
<dbReference type="EMBL" id="WBPB01000020">
    <property type="protein sequence ID" value="KAB2499690.1"/>
    <property type="molecule type" value="Genomic_DNA"/>
</dbReference>
<dbReference type="Proteomes" id="UP000219743">
    <property type="component" value="Unassembled WGS sequence"/>
</dbReference>
<dbReference type="NCBIfam" id="NF033495">
    <property type="entry name" value="phage_BC1881"/>
    <property type="match status" value="1"/>
</dbReference>
<dbReference type="Proteomes" id="UP000076501">
    <property type="component" value="Unassembled WGS sequence"/>
</dbReference>
<dbReference type="EMBL" id="QNGD03000007">
    <property type="protein sequence ID" value="RWQ73359.1"/>
    <property type="molecule type" value="Genomic_DNA"/>
</dbReference>
<dbReference type="PATRIC" id="fig|1396.441.peg.4902"/>
<reference evidence="8 9" key="3">
    <citation type="submission" date="2017-09" db="EMBL/GenBank/DDBJ databases">
        <title>Large-scale bioinformatics analysis of Bacillus genomes uncovers conserved roles of natural products in bacterial physiology.</title>
        <authorList>
            <consortium name="Agbiome Team Llc"/>
            <person name="Bleich R.M."/>
            <person name="Kirk G.J."/>
            <person name="Santa Maria K.C."/>
            <person name="Allen S.E."/>
            <person name="Farag S."/>
            <person name="Shank E.A."/>
            <person name="Bowers A."/>
        </authorList>
    </citation>
    <scope>NUCLEOTIDE SEQUENCE [LARGE SCALE GENOMIC DNA]</scope>
    <source>
        <strain evidence="4 9">AFS020204</strain>
        <strain evidence="3 8">AFS024404</strain>
    </source>
</reference>
<gene>
    <name evidence="2" type="ORF">B4082_3345</name>
    <name evidence="3" type="ORF">CN263_05395</name>
    <name evidence="4" type="ORF">CN357_25745</name>
    <name evidence="5" type="ORF">COK98_03790</name>
    <name evidence="6" type="ORF">DR116_0014780</name>
    <name evidence="1" type="ORF">F8158_10080</name>
</gene>
<evidence type="ECO:0000313" key="12">
    <source>
        <dbReference type="Proteomes" id="UP000477920"/>
    </source>
</evidence>
<proteinExistence type="predicted"/>
<dbReference type="Proteomes" id="UP000226257">
    <property type="component" value="Unassembled WGS sequence"/>
</dbReference>
<reference evidence="2 7" key="1">
    <citation type="submission" date="2015-09" db="EMBL/GenBank/DDBJ databases">
        <title>Bacillus cereus food isolates.</title>
        <authorList>
            <person name="Boekhorst J."/>
        </authorList>
    </citation>
    <scope>NUCLEOTIDE SEQUENCE [LARGE SCALE GENOMIC DNA]</scope>
    <source>
        <strain evidence="2 7">B4082</strain>
    </source>
</reference>
<dbReference type="EMBL" id="NVDQ01000009">
    <property type="protein sequence ID" value="PFV10400.1"/>
    <property type="molecule type" value="Genomic_DNA"/>
</dbReference>
<evidence type="ECO:0000313" key="10">
    <source>
        <dbReference type="Proteomes" id="UP000226257"/>
    </source>
</evidence>
<evidence type="ECO:0000313" key="1">
    <source>
        <dbReference type="EMBL" id="KAB2499690.1"/>
    </source>
</evidence>
<reference evidence="6 11" key="4">
    <citation type="submission" date="2019-01" db="EMBL/GenBank/DDBJ databases">
        <title>Draft genome sequence of heavy metal resistant Bacillus cereus NWUAB01.</title>
        <authorList>
            <person name="Babalola O."/>
            <person name="Aremu B.R."/>
            <person name="Ayangbenro A.S."/>
        </authorList>
    </citation>
    <scope>NUCLEOTIDE SEQUENCE [LARGE SCALE GENOMIC DNA]</scope>
    <source>
        <strain evidence="6 11">NWUAB01</strain>
    </source>
</reference>
<reference evidence="5 10" key="2">
    <citation type="submission" date="2017-09" db="EMBL/GenBank/DDBJ databases">
        <title>Large-scale bioinformatics analysis of Bacillus genomes uncovers conserved roles of natural products in bacterial physiology.</title>
        <authorList>
            <consortium name="Agbiome Team Llc"/>
            <person name="Bleich R.M."/>
            <person name="Grubbs K.J."/>
            <person name="Santa Maria K.C."/>
            <person name="Allen S.E."/>
            <person name="Farag S."/>
            <person name="Shank E.A."/>
            <person name="Bowers A."/>
        </authorList>
    </citation>
    <scope>NUCLEOTIDE SEQUENCE [LARGE SCALE GENOMIC DNA]</scope>
    <source>
        <strain evidence="5 10">AFS060282</strain>
    </source>
</reference>
<evidence type="ECO:0000313" key="2">
    <source>
        <dbReference type="EMBL" id="KZD32628.1"/>
    </source>
</evidence>
<protein>
    <submittedName>
        <fullName evidence="6">BC1881 family protein</fullName>
    </submittedName>
</protein>
<evidence type="ECO:0000313" key="6">
    <source>
        <dbReference type="EMBL" id="RWQ73359.1"/>
    </source>
</evidence>
<accession>A0A0A3VLT1</accession>
<evidence type="ECO:0000313" key="11">
    <source>
        <dbReference type="Proteomes" id="UP000253597"/>
    </source>
</evidence>
<dbReference type="Proteomes" id="UP000253597">
    <property type="component" value="Unassembled WGS sequence"/>
</dbReference>
<comment type="caution">
    <text evidence="6">The sequence shown here is derived from an EMBL/GenBank/DDBJ whole genome shotgun (WGS) entry which is preliminary data.</text>
</comment>
<dbReference type="InterPro" id="IPR047901">
    <property type="entry name" value="BC1881-like"/>
</dbReference>
<dbReference type="EMBL" id="NTRC01000002">
    <property type="protein sequence ID" value="PFD25161.1"/>
    <property type="molecule type" value="Genomic_DNA"/>
</dbReference>
<evidence type="ECO:0000313" key="4">
    <source>
        <dbReference type="EMBL" id="PFF44034.1"/>
    </source>
</evidence>
<dbReference type="Proteomes" id="UP000220210">
    <property type="component" value="Unassembled WGS sequence"/>
</dbReference>
<dbReference type="EMBL" id="LJKA01000049">
    <property type="protein sequence ID" value="KZD32628.1"/>
    <property type="molecule type" value="Genomic_DNA"/>
</dbReference>
<evidence type="ECO:0000313" key="9">
    <source>
        <dbReference type="Proteomes" id="UP000220210"/>
    </source>
</evidence>
<dbReference type="Proteomes" id="UP000477920">
    <property type="component" value="Unassembled WGS sequence"/>
</dbReference>
<sequence>MKRMPTQELSNELKKRKGITSIKIEPYEKIEVGGIVVDGPAVILINQEYLKIVE</sequence>
<organism evidence="6 11">
    <name type="scientific">Bacillus cereus</name>
    <dbReference type="NCBI Taxonomy" id="1396"/>
    <lineage>
        <taxon>Bacteria</taxon>
        <taxon>Bacillati</taxon>
        <taxon>Bacillota</taxon>
        <taxon>Bacilli</taxon>
        <taxon>Bacillales</taxon>
        <taxon>Bacillaceae</taxon>
        <taxon>Bacillus</taxon>
        <taxon>Bacillus cereus group</taxon>
    </lineage>
</organism>
<name>A0A0A3VLT1_BACCE</name>
<evidence type="ECO:0000313" key="3">
    <source>
        <dbReference type="EMBL" id="PFD25161.1"/>
    </source>
</evidence>
<reference evidence="1 12" key="5">
    <citation type="submission" date="2019-10" db="EMBL/GenBank/DDBJ databases">
        <title>Bacillus from the desert of Cuatro Cinegas, Coahuila.</title>
        <authorList>
            <person name="Olmedo-Alvarez G."/>
            <person name="Saldana S."/>
            <person name="Barcelo D."/>
        </authorList>
    </citation>
    <scope>NUCLEOTIDE SEQUENCE [LARGE SCALE GENOMIC DNA]</scope>
    <source>
        <strain evidence="1 12">CH101a_3T</strain>
    </source>
</reference>